<dbReference type="InterPro" id="IPR051012">
    <property type="entry name" value="CellSynth/LPSAsmb/PSIAsmb"/>
</dbReference>
<keyword evidence="1" id="KW-0677">Repeat</keyword>
<dbReference type="RefSeq" id="WP_007471782.1">
    <property type="nucleotide sequence ID" value="NZ_KI391953.1"/>
</dbReference>
<evidence type="ECO:0000256" key="2">
    <source>
        <dbReference type="ARBA" id="ARBA00022803"/>
    </source>
</evidence>
<dbReference type="EMBL" id="ACZI02000001">
    <property type="protein sequence ID" value="EFV12096.1"/>
    <property type="molecule type" value="Genomic_DNA"/>
</dbReference>
<dbReference type="STRING" id="679197.HMPREF9336_03069"/>
<name>E5XU97_SEGRC</name>
<keyword evidence="6" id="KW-1185">Reference proteome</keyword>
<dbReference type="InterPro" id="IPR019734">
    <property type="entry name" value="TPR_rpt"/>
</dbReference>
<evidence type="ECO:0000313" key="6">
    <source>
        <dbReference type="Proteomes" id="UP000004816"/>
    </source>
</evidence>
<proteinExistence type="predicted"/>
<accession>E5XU97</accession>
<dbReference type="PANTHER" id="PTHR45586">
    <property type="entry name" value="TPR REPEAT-CONTAINING PROTEIN PA4667"/>
    <property type="match status" value="1"/>
</dbReference>
<organism evidence="5 6">
    <name type="scientific">Segniliparus rugosus (strain ATCC BAA-974 / DSM 45345 / CCUG 50838 / CIP 108380 / JCM 13579 / CDC 945)</name>
    <dbReference type="NCBI Taxonomy" id="679197"/>
    <lineage>
        <taxon>Bacteria</taxon>
        <taxon>Bacillati</taxon>
        <taxon>Actinomycetota</taxon>
        <taxon>Actinomycetes</taxon>
        <taxon>Mycobacteriales</taxon>
        <taxon>Segniliparaceae</taxon>
        <taxon>Segniliparus</taxon>
    </lineage>
</organism>
<dbReference type="HOGENOM" id="CLU_787311_0_0_11"/>
<dbReference type="OrthoDB" id="4522719at2"/>
<dbReference type="PANTHER" id="PTHR45586:SF1">
    <property type="entry name" value="LIPOPOLYSACCHARIDE ASSEMBLY PROTEIN B"/>
    <property type="match status" value="1"/>
</dbReference>
<reference evidence="5 6" key="1">
    <citation type="journal article" date="2011" name="Stand. Genomic Sci.">
        <title>High quality draft genome sequence of Segniliparus rugosus CDC 945(T)= (ATCC BAA-974(T)).</title>
        <authorList>
            <person name="Earl A.M."/>
            <person name="Desjardins C.A."/>
            <person name="Fitzgerald M.G."/>
            <person name="Arachchi H.M."/>
            <person name="Zeng Q."/>
            <person name="Mehta T."/>
            <person name="Griggs A."/>
            <person name="Birren B.W."/>
            <person name="Toney N.C."/>
            <person name="Carr J."/>
            <person name="Posey J."/>
            <person name="Butler W.R."/>
        </authorList>
    </citation>
    <scope>NUCLEOTIDE SEQUENCE [LARGE SCALE GENOMIC DNA]</scope>
    <source>
        <strain evidence="6">ATCC BAA-974 / DSM 45345 / CCUG 50838 / CIP 108380 / JCM 13579 / CDC 945</strain>
    </source>
</reference>
<feature type="transmembrane region" description="Helical" evidence="4">
    <location>
        <begin position="286"/>
        <end position="307"/>
    </location>
</feature>
<comment type="caution">
    <text evidence="5">The sequence shown here is derived from an EMBL/GenBank/DDBJ whole genome shotgun (WGS) entry which is preliminary data.</text>
</comment>
<dbReference type="Gene3D" id="1.25.40.10">
    <property type="entry name" value="Tetratricopeptide repeat domain"/>
    <property type="match status" value="1"/>
</dbReference>
<evidence type="ECO:0000256" key="3">
    <source>
        <dbReference type="PROSITE-ProRule" id="PRU00339"/>
    </source>
</evidence>
<dbReference type="SUPFAM" id="SSF48452">
    <property type="entry name" value="TPR-like"/>
    <property type="match status" value="1"/>
</dbReference>
<keyword evidence="4" id="KW-0812">Transmembrane</keyword>
<gene>
    <name evidence="5" type="ORF">HMPREF9336_03069</name>
</gene>
<keyword evidence="4" id="KW-0472">Membrane</keyword>
<keyword evidence="2 3" id="KW-0802">TPR repeat</keyword>
<dbReference type="PROSITE" id="PS50005">
    <property type="entry name" value="TPR"/>
    <property type="match status" value="1"/>
</dbReference>
<keyword evidence="4" id="KW-1133">Transmembrane helix</keyword>
<feature type="transmembrane region" description="Helical" evidence="4">
    <location>
        <begin position="245"/>
        <end position="265"/>
    </location>
</feature>
<dbReference type="InterPro" id="IPR011990">
    <property type="entry name" value="TPR-like_helical_dom_sf"/>
</dbReference>
<dbReference type="Pfam" id="PF14559">
    <property type="entry name" value="TPR_19"/>
    <property type="match status" value="1"/>
</dbReference>
<feature type="repeat" description="TPR" evidence="3">
    <location>
        <begin position="70"/>
        <end position="103"/>
    </location>
</feature>
<sequence length="357" mass="38889">MDDSLRQRVEILLELDRDAEAEALIRQGLAAEPGEAGLLDQLVRSLTGQGRAQDALGPARELVAGSPGSDRAHRLLANCLAMLGRTKEAEAEVRRALSIDPENGYNHYLLAFVLKHRVFDGEAKLAALQALEFDPERVPFLLLAGELHLPSDKALAKDLFEQALRIEPENAAAARGLARADAPNTGLAETVRGLQQSLRLDPTDPDPVYSALEWEARWILFWQRVLAGLSWCLFVLWEPKIWGELLIRVVAGVVLAIGIGFTRRLHAHLPEGGWRLFAGALRRKPMLALVAVSTAVCFVTSTLWALAGTGWSAALARIGYAQLAAATVLGWAWGGLVFLGLAVRALAARSRDDERRG</sequence>
<dbReference type="SMART" id="SM00028">
    <property type="entry name" value="TPR"/>
    <property type="match status" value="2"/>
</dbReference>
<protein>
    <submittedName>
        <fullName evidence="5">Uncharacterized protein</fullName>
    </submittedName>
</protein>
<dbReference type="Proteomes" id="UP000004816">
    <property type="component" value="Unassembled WGS sequence"/>
</dbReference>
<feature type="transmembrane region" description="Helical" evidence="4">
    <location>
        <begin position="319"/>
        <end position="347"/>
    </location>
</feature>
<dbReference type="AlphaFoldDB" id="E5XU97"/>
<evidence type="ECO:0000313" key="5">
    <source>
        <dbReference type="EMBL" id="EFV12096.1"/>
    </source>
</evidence>
<evidence type="ECO:0000256" key="1">
    <source>
        <dbReference type="ARBA" id="ARBA00022737"/>
    </source>
</evidence>
<evidence type="ECO:0000256" key="4">
    <source>
        <dbReference type="SAM" id="Phobius"/>
    </source>
</evidence>
<dbReference type="eggNOG" id="COG0457">
    <property type="taxonomic scope" value="Bacteria"/>
</dbReference>